<protein>
    <submittedName>
        <fullName evidence="2">Uncharacterized protein</fullName>
    </submittedName>
</protein>
<organism evidence="2 3">
    <name type="scientific">Achlya hypogyna</name>
    <name type="common">Oomycete</name>
    <name type="synonym">Protoachlya hypogyna</name>
    <dbReference type="NCBI Taxonomy" id="1202772"/>
    <lineage>
        <taxon>Eukaryota</taxon>
        <taxon>Sar</taxon>
        <taxon>Stramenopiles</taxon>
        <taxon>Oomycota</taxon>
        <taxon>Saprolegniomycetes</taxon>
        <taxon>Saprolegniales</taxon>
        <taxon>Achlyaceae</taxon>
        <taxon>Achlya</taxon>
    </lineage>
</organism>
<dbReference type="EMBL" id="JNBR01000633">
    <property type="protein sequence ID" value="OQR90404.1"/>
    <property type="molecule type" value="Genomic_DNA"/>
</dbReference>
<feature type="transmembrane region" description="Helical" evidence="1">
    <location>
        <begin position="1605"/>
        <end position="1623"/>
    </location>
</feature>
<accession>A0A1V9YX59</accession>
<proteinExistence type="predicted"/>
<keyword evidence="1" id="KW-0812">Transmembrane</keyword>
<dbReference type="Proteomes" id="UP000243579">
    <property type="component" value="Unassembled WGS sequence"/>
</dbReference>
<feature type="transmembrane region" description="Helical" evidence="1">
    <location>
        <begin position="1650"/>
        <end position="1677"/>
    </location>
</feature>
<gene>
    <name evidence="2" type="ORF">ACHHYP_05550</name>
</gene>
<feature type="transmembrane region" description="Helical" evidence="1">
    <location>
        <begin position="762"/>
        <end position="784"/>
    </location>
</feature>
<feature type="transmembrane region" description="Helical" evidence="1">
    <location>
        <begin position="635"/>
        <end position="657"/>
    </location>
</feature>
<name>A0A1V9YX59_ACHHY</name>
<sequence>MAKVISVLSPQLVNGPSAASRRHAHLVISQSLRAIWRHDVCGLGYVSISLALGIYSLAVEQPYLVNDFFWTHFVSANVPTALANAFNTQLALTTHSSVALDLLAPSSGVSFADVSGVSVAYPRLLMYQELTTLDVAVVGLRNLEPVYVVSMVAQYCWVDFERRWAMAHTYQRQVRCRDRYATNAAVYMESVLRNVDFNAWVASTQGHFTEGIATGIAEASDGQAFLDYLATHTMADVPSEIRFWQSRGLETFVLQYANAFQIGLEEYIQIENALGWTNLLRIKTISSRHRGTQWTTDYMYAGLLNDFSALSGNQSLVQNASTFFGLTNDNAMEEYNVCTPLSAIYQAVHDQIGQLANIDLLWVPLPIGLADAIRRFRAAVLTTMETDPHFAVAFAAVGIYALHPTPAPWQNASLLFYGGNPMCGANTGLPFVQESFGFDDACATQSALSVNWSPWASLFAALMVSAPLGIECNLLPATEFATCRQGFAALEQLRARTLLVDSIGAASTVAPLNLSFVQFVGVNGTVWMETLPLLDSTFAFFGWMTVYEWAMNLREVVSFEGDQASVVLMSYASLPQPPPVIGAFSSFATYIWYCCAVVSAAMTAIGMLLVFLWLYESCPSRTPWLKFNRIVSATWLNRTLLLIRGIAALLCLASATATPARGAGSDRFIEVPRPIGTSCLLAGEALWVAYVIHETLHPLTGTLTAQYAPPAAALSWLTLVVIDIGAPIQPSAALARSCFSKNMDQMLYCISGTVSIGSAQRVLTNMTVLVGVSALCYFLSLIMANKRHSAMSSHQAVPSLLLPGLAIAFMDPTDLFSKMHASHINSVTAAMCGILRFRIRNREIVFDSKLWIVPTDLDTSAKRLSIPYAGQTAKRTVRVGSTHMRVPTPPTRVSQWITRLSMGCGVVYTISSLCSNVLFLTVAQAFLANDFGWSGFNSTGMHAFLANTFNAQLLRSANAALNLTSPVFADVTQLYNGSVAPIVWSPHAARRQLVDASVPLSAIVQGLRDMDPCKLPSMATQYCWLDFHRVWDMASTPARQKRCIDGKANAAVYLEAPLRNIADWASWERCWGQSYDTAISSHLRATAAGTRWLGEVASNTLSIDEEVDLWTQFGLTRFQLQWQNYKTMGMTDLFTITSSLGYVSSLTQSRSSGSYHMLQQTSLRMYWTLASDLWAVTANSTLVGGHSLVASSPVYAFTNTSSEALLFQNLTLLSPLSPGLSILRSTVGPFGAVDMRVLGPPVALVDLFNVVMGKITTLLATNATAQTAFFAIPAKPRVCEVPPFLLSHPGIQAAGGNLMCGDDLPPEPASYGLYSGFGATNVCHANFLETMQPTTAELLFALSALYAESRPSPTDFQGICDMDMCAGDACAHDLALTAQWLEAYPIATASRMAITVQAVRQLGLETTQFYLMPSSTTMLWYRLPLLAPTERLWSFYGWCFLYEWVTGAREAVSFEGDTGSVAALTQRAKPLSMSADPAEIPGAFSAIFLGCTFYITWLLICTAALVTIYSMWLRGRVEGNNLFELNRIVGHVWAGRTFLIIRSVTAIWILSTTPLLLEQVDRATLLTSPPRPWYQTVLAGSEVTWLVYTLNDVFSCFTMQYTTRYAYKSSLATWVAVVVWSFLSPRTYTAQLHRTCTHVDMDFELVCTSAAVGIGSTSSMAVVAALALVCVVLAYVVERLLSPHLAPLDVHSYLLNSQSLYMLDLTHWQYGGDFYLDKTSAVMAGILSVEYQDNLYMLDIKTWRTFSTPATTFVTGPDDSAELQHVRQAIPLSRF</sequence>
<keyword evidence="3" id="KW-1185">Reference proteome</keyword>
<dbReference type="STRING" id="1202772.A0A1V9YX59"/>
<comment type="caution">
    <text evidence="2">The sequence shown here is derived from an EMBL/GenBank/DDBJ whole genome shotgun (WGS) entry which is preliminary data.</text>
</comment>
<feature type="transmembrane region" description="Helical" evidence="1">
    <location>
        <begin position="590"/>
        <end position="615"/>
    </location>
</feature>
<dbReference type="OrthoDB" id="73860at2759"/>
<reference evidence="2 3" key="1">
    <citation type="journal article" date="2014" name="Genome Biol. Evol.">
        <title>The secreted proteins of Achlya hypogyna and Thraustotheca clavata identify the ancestral oomycete secretome and reveal gene acquisitions by horizontal gene transfer.</title>
        <authorList>
            <person name="Misner I."/>
            <person name="Blouin N."/>
            <person name="Leonard G."/>
            <person name="Richards T.A."/>
            <person name="Lane C.E."/>
        </authorList>
    </citation>
    <scope>NUCLEOTIDE SEQUENCE [LARGE SCALE GENOMIC DNA]</scope>
    <source>
        <strain evidence="2 3">ATCC 48635</strain>
    </source>
</reference>
<keyword evidence="1" id="KW-1133">Transmembrane helix</keyword>
<evidence type="ECO:0000256" key="1">
    <source>
        <dbReference type="SAM" id="Phobius"/>
    </source>
</evidence>
<evidence type="ECO:0000313" key="3">
    <source>
        <dbReference type="Proteomes" id="UP000243579"/>
    </source>
</evidence>
<keyword evidence="1" id="KW-0472">Membrane</keyword>
<evidence type="ECO:0000313" key="2">
    <source>
        <dbReference type="EMBL" id="OQR90404.1"/>
    </source>
</evidence>
<feature type="transmembrane region" description="Helical" evidence="1">
    <location>
        <begin position="1483"/>
        <end position="1512"/>
    </location>
</feature>
<feature type="transmembrane region" description="Helical" evidence="1">
    <location>
        <begin position="906"/>
        <end position="927"/>
    </location>
</feature>